<dbReference type="GeneID" id="98121986"/>
<keyword evidence="2" id="KW-0812">Transmembrane</keyword>
<comment type="caution">
    <text evidence="3">The sequence shown here is derived from an EMBL/GenBank/DDBJ whole genome shotgun (WGS) entry which is preliminary data.</text>
</comment>
<feature type="transmembrane region" description="Helical" evidence="2">
    <location>
        <begin position="89"/>
        <end position="109"/>
    </location>
</feature>
<dbReference type="EMBL" id="JAZGUE010000001">
    <property type="protein sequence ID" value="KAL2271837.1"/>
    <property type="molecule type" value="Genomic_DNA"/>
</dbReference>
<evidence type="ECO:0000313" key="3">
    <source>
        <dbReference type="EMBL" id="KAL2271837.1"/>
    </source>
</evidence>
<evidence type="ECO:0008006" key="5">
    <source>
        <dbReference type="Google" id="ProtNLM"/>
    </source>
</evidence>
<feature type="compositionally biased region" description="Polar residues" evidence="1">
    <location>
        <begin position="218"/>
        <end position="228"/>
    </location>
</feature>
<protein>
    <recommendedName>
        <fullName evidence="5">Cell division protein FtsL</fullName>
    </recommendedName>
</protein>
<name>A0ABR4DNF9_9PEZI</name>
<sequence length="228" mass="25298">MNRISLPPARQLQLRPVLQRLLAAETSALALRPRHAPTAPIFGAVASRSVSSVAEVDFWKSLVPKPLRDRLGARKAKVQGKQKKDWNPATFFIFIFLLIGSMSIQMIALRRDFSTFTRQADVRIGLLREVVEKLQRGEEVDVERVLGTGDPEKEQLWEQVLRELEREEPVKQPRKKQPKQPEPAPEPAQAAEPAAPLTPPETSPTKAAPAPAPAPAPLQSTLASKGFY</sequence>
<dbReference type="Proteomes" id="UP001600064">
    <property type="component" value="Unassembled WGS sequence"/>
</dbReference>
<dbReference type="RefSeq" id="XP_070870561.1">
    <property type="nucleotide sequence ID" value="XM_071007342.1"/>
</dbReference>
<keyword evidence="2" id="KW-1133">Transmembrane helix</keyword>
<feature type="region of interest" description="Disordered" evidence="1">
    <location>
        <begin position="164"/>
        <end position="228"/>
    </location>
</feature>
<proteinExistence type="predicted"/>
<keyword evidence="2" id="KW-0472">Membrane</keyword>
<accession>A0ABR4DNF9</accession>
<evidence type="ECO:0000256" key="1">
    <source>
        <dbReference type="SAM" id="MobiDB-lite"/>
    </source>
</evidence>
<reference evidence="3 4" key="1">
    <citation type="journal article" date="2024" name="Commun. Biol.">
        <title>Comparative genomic analysis of thermophilic fungi reveals convergent evolutionary adaptations and gene losses.</title>
        <authorList>
            <person name="Steindorff A.S."/>
            <person name="Aguilar-Pontes M.V."/>
            <person name="Robinson A.J."/>
            <person name="Andreopoulos B."/>
            <person name="LaButti K."/>
            <person name="Kuo A."/>
            <person name="Mondo S."/>
            <person name="Riley R."/>
            <person name="Otillar R."/>
            <person name="Haridas S."/>
            <person name="Lipzen A."/>
            <person name="Grimwood J."/>
            <person name="Schmutz J."/>
            <person name="Clum A."/>
            <person name="Reid I.D."/>
            <person name="Moisan M.C."/>
            <person name="Butler G."/>
            <person name="Nguyen T.T.M."/>
            <person name="Dewar K."/>
            <person name="Conant G."/>
            <person name="Drula E."/>
            <person name="Henrissat B."/>
            <person name="Hansel C."/>
            <person name="Singer S."/>
            <person name="Hutchinson M.I."/>
            <person name="de Vries R.P."/>
            <person name="Natvig D.O."/>
            <person name="Powell A.J."/>
            <person name="Tsang A."/>
            <person name="Grigoriev I.V."/>
        </authorList>
    </citation>
    <scope>NUCLEOTIDE SEQUENCE [LARGE SCALE GENOMIC DNA]</scope>
    <source>
        <strain evidence="3 4">ATCC 22073</strain>
    </source>
</reference>
<gene>
    <name evidence="3" type="ORF">VTJ83DRAFT_1208</name>
</gene>
<evidence type="ECO:0000313" key="4">
    <source>
        <dbReference type="Proteomes" id="UP001600064"/>
    </source>
</evidence>
<evidence type="ECO:0000256" key="2">
    <source>
        <dbReference type="SAM" id="Phobius"/>
    </source>
</evidence>
<organism evidence="3 4">
    <name type="scientific">Remersonia thermophila</name>
    <dbReference type="NCBI Taxonomy" id="72144"/>
    <lineage>
        <taxon>Eukaryota</taxon>
        <taxon>Fungi</taxon>
        <taxon>Dikarya</taxon>
        <taxon>Ascomycota</taxon>
        <taxon>Pezizomycotina</taxon>
        <taxon>Sordariomycetes</taxon>
        <taxon>Sordariomycetidae</taxon>
        <taxon>Sordariales</taxon>
        <taxon>Sordariales incertae sedis</taxon>
        <taxon>Remersonia</taxon>
    </lineage>
</organism>
<dbReference type="InterPro" id="IPR035213">
    <property type="entry name" value="DUF5321"/>
</dbReference>
<dbReference type="Pfam" id="PF17254">
    <property type="entry name" value="DUF5321"/>
    <property type="match status" value="1"/>
</dbReference>
<keyword evidence="4" id="KW-1185">Reference proteome</keyword>